<proteinExistence type="predicted"/>
<feature type="compositionally biased region" description="Polar residues" evidence="1">
    <location>
        <begin position="49"/>
        <end position="63"/>
    </location>
</feature>
<evidence type="ECO:0000313" key="4">
    <source>
        <dbReference type="Proteomes" id="UP000025061"/>
    </source>
</evidence>
<sequence>MRLLYRLLMTLMIAVFAAQPVMACCLTGHQSAQATVEHAEPPCHDAVNEGTTDSSDNKGNASAPSDCPGCVDCDMLMLAAPAPDNLGLVTANVFDDPGLIAAEARSEEFEPRLLVLSTGPPRNFSPPLYTPISLKQRLQI</sequence>
<name>A0A059FPE0_9PROT</name>
<keyword evidence="4" id="KW-1185">Reference proteome</keyword>
<keyword evidence="2" id="KW-0732">Signal</keyword>
<feature type="chain" id="PRO_5001573214" description="Lipoprotein" evidence="2">
    <location>
        <begin position="24"/>
        <end position="140"/>
    </location>
</feature>
<gene>
    <name evidence="3" type="ORF">HHI_11066</name>
</gene>
<accession>A0A059FPE0</accession>
<feature type="region of interest" description="Disordered" evidence="1">
    <location>
        <begin position="43"/>
        <end position="63"/>
    </location>
</feature>
<protein>
    <recommendedName>
        <fullName evidence="5">Lipoprotein</fullName>
    </recommendedName>
</protein>
<evidence type="ECO:0008006" key="5">
    <source>
        <dbReference type="Google" id="ProtNLM"/>
    </source>
</evidence>
<feature type="signal peptide" evidence="2">
    <location>
        <begin position="1"/>
        <end position="23"/>
    </location>
</feature>
<evidence type="ECO:0000256" key="2">
    <source>
        <dbReference type="SAM" id="SignalP"/>
    </source>
</evidence>
<dbReference type="PATRIC" id="fig|1280951.3.peg.2229"/>
<reference evidence="3 4" key="1">
    <citation type="submission" date="2013-04" db="EMBL/GenBank/DDBJ databases">
        <title>Hyphomonas hirschiana VP5 Genome Sequencing.</title>
        <authorList>
            <person name="Lai Q."/>
            <person name="Shao Z."/>
        </authorList>
    </citation>
    <scope>NUCLEOTIDE SEQUENCE [LARGE SCALE GENOMIC DNA]</scope>
    <source>
        <strain evidence="3 4">VP5</strain>
    </source>
</reference>
<dbReference type="Proteomes" id="UP000025061">
    <property type="component" value="Unassembled WGS sequence"/>
</dbReference>
<dbReference type="EMBL" id="ARYI01000009">
    <property type="protein sequence ID" value="KCZ92515.1"/>
    <property type="molecule type" value="Genomic_DNA"/>
</dbReference>
<dbReference type="OrthoDB" id="10002779at2"/>
<dbReference type="AlphaFoldDB" id="A0A059FPE0"/>
<comment type="caution">
    <text evidence="3">The sequence shown here is derived from an EMBL/GenBank/DDBJ whole genome shotgun (WGS) entry which is preliminary data.</text>
</comment>
<evidence type="ECO:0000256" key="1">
    <source>
        <dbReference type="SAM" id="MobiDB-lite"/>
    </source>
</evidence>
<dbReference type="RefSeq" id="WP_035591794.1">
    <property type="nucleotide sequence ID" value="NZ_ARYI01000009.1"/>
</dbReference>
<evidence type="ECO:0000313" key="3">
    <source>
        <dbReference type="EMBL" id="KCZ92515.1"/>
    </source>
</evidence>
<organism evidence="3 4">
    <name type="scientific">Hyphomonas hirschiana VP5</name>
    <dbReference type="NCBI Taxonomy" id="1280951"/>
    <lineage>
        <taxon>Bacteria</taxon>
        <taxon>Pseudomonadati</taxon>
        <taxon>Pseudomonadota</taxon>
        <taxon>Alphaproteobacteria</taxon>
        <taxon>Hyphomonadales</taxon>
        <taxon>Hyphomonadaceae</taxon>
        <taxon>Hyphomonas</taxon>
    </lineage>
</organism>